<dbReference type="GO" id="GO:0005524">
    <property type="term" value="F:ATP binding"/>
    <property type="evidence" value="ECO:0007669"/>
    <property type="project" value="UniProtKB-KW"/>
</dbReference>
<dbReference type="EC" id="2.7.6.1" evidence="4"/>
<feature type="domain" description="Ribose-phosphate pyrophosphokinase N-terminal" evidence="17">
    <location>
        <begin position="4"/>
        <end position="120"/>
    </location>
</feature>
<keyword evidence="6" id="KW-0597">Phosphoprotein</keyword>
<dbReference type="InterPro" id="IPR000836">
    <property type="entry name" value="PRTase_dom"/>
</dbReference>
<evidence type="ECO:0000256" key="8">
    <source>
        <dbReference type="ARBA" id="ARBA00022723"/>
    </source>
</evidence>
<reference evidence="18 19" key="1">
    <citation type="journal article" date="2023" name="Elife">
        <title>Identification of key yeast species and microbe-microbe interactions impacting larval growth of Drosophila in the wild.</title>
        <authorList>
            <person name="Mure A."/>
            <person name="Sugiura Y."/>
            <person name="Maeda R."/>
            <person name="Honda K."/>
            <person name="Sakurai N."/>
            <person name="Takahashi Y."/>
            <person name="Watada M."/>
            <person name="Katoh T."/>
            <person name="Gotoh A."/>
            <person name="Gotoh Y."/>
            <person name="Taniguchi I."/>
            <person name="Nakamura K."/>
            <person name="Hayashi T."/>
            <person name="Katayama T."/>
            <person name="Uemura T."/>
            <person name="Hattori Y."/>
        </authorList>
    </citation>
    <scope>NUCLEOTIDE SEQUENCE [LARGE SCALE GENOMIC DNA]</scope>
    <source>
        <strain evidence="18 19">SC-9</strain>
    </source>
</reference>
<dbReference type="GO" id="GO:0006164">
    <property type="term" value="P:purine nucleotide biosynthetic process"/>
    <property type="evidence" value="ECO:0007669"/>
    <property type="project" value="TreeGrafter"/>
</dbReference>
<evidence type="ECO:0000256" key="1">
    <source>
        <dbReference type="ARBA" id="ARBA00004496"/>
    </source>
</evidence>
<gene>
    <name evidence="18" type="ORF">DASC09_019380</name>
</gene>
<dbReference type="GO" id="GO:0005737">
    <property type="term" value="C:cytoplasm"/>
    <property type="evidence" value="ECO:0007669"/>
    <property type="project" value="UniProtKB-SubCell"/>
</dbReference>
<comment type="pathway">
    <text evidence="2">Metabolic intermediate biosynthesis; 5-phospho-alpha-D-ribose 1-diphosphate biosynthesis; 5-phospho-alpha-D-ribose 1-diphosphate from D-ribose 5-phosphate (route I): step 1/1.</text>
</comment>
<organism evidence="18 19">
    <name type="scientific">Saccharomycopsis crataegensis</name>
    <dbReference type="NCBI Taxonomy" id="43959"/>
    <lineage>
        <taxon>Eukaryota</taxon>
        <taxon>Fungi</taxon>
        <taxon>Dikarya</taxon>
        <taxon>Ascomycota</taxon>
        <taxon>Saccharomycotina</taxon>
        <taxon>Saccharomycetes</taxon>
        <taxon>Saccharomycopsidaceae</taxon>
        <taxon>Saccharomycopsis</taxon>
    </lineage>
</organism>
<dbReference type="EMBL" id="BTFZ01000003">
    <property type="protein sequence ID" value="GMM34613.1"/>
    <property type="molecule type" value="Genomic_DNA"/>
</dbReference>
<dbReference type="Pfam" id="PF14572">
    <property type="entry name" value="Pribosyl_synth"/>
    <property type="match status" value="1"/>
</dbReference>
<dbReference type="Proteomes" id="UP001360560">
    <property type="component" value="Unassembled WGS sequence"/>
</dbReference>
<evidence type="ECO:0000256" key="16">
    <source>
        <dbReference type="ARBA" id="ARBA00077829"/>
    </source>
</evidence>
<dbReference type="Pfam" id="PF13793">
    <property type="entry name" value="Pribosyltran_N"/>
    <property type="match status" value="1"/>
</dbReference>
<protein>
    <recommendedName>
        <fullName evidence="14">Ribose-phosphate pyrophosphokinase 1</fullName>
        <ecNumber evidence="4">2.7.6.1</ecNumber>
    </recommendedName>
    <alternativeName>
        <fullName evidence="16">Phosphoribosyl pyrophosphate synthase 1</fullName>
    </alternativeName>
</protein>
<keyword evidence="7" id="KW-0808">Transferase</keyword>
<evidence type="ECO:0000259" key="17">
    <source>
        <dbReference type="Pfam" id="PF13793"/>
    </source>
</evidence>
<dbReference type="InterPro" id="IPR029057">
    <property type="entry name" value="PRTase-like"/>
</dbReference>
<dbReference type="CDD" id="cd06223">
    <property type="entry name" value="PRTases_typeI"/>
    <property type="match status" value="1"/>
</dbReference>
<evidence type="ECO:0000256" key="12">
    <source>
        <dbReference type="ARBA" id="ARBA00022840"/>
    </source>
</evidence>
<dbReference type="InterPro" id="IPR029099">
    <property type="entry name" value="Pribosyltran_N"/>
</dbReference>
<keyword evidence="19" id="KW-1185">Reference proteome</keyword>
<dbReference type="Gene3D" id="3.40.50.2020">
    <property type="match status" value="2"/>
</dbReference>
<keyword evidence="12" id="KW-0067">ATP-binding</keyword>
<evidence type="ECO:0000256" key="13">
    <source>
        <dbReference type="ARBA" id="ARBA00022842"/>
    </source>
</evidence>
<dbReference type="InterPro" id="IPR005946">
    <property type="entry name" value="Rib-P_diPkinase"/>
</dbReference>
<dbReference type="FunFam" id="3.40.50.2020:FF:000043">
    <property type="entry name" value="Ribose-phosphate pyrophosphokinase 1"/>
    <property type="match status" value="1"/>
</dbReference>
<dbReference type="SUPFAM" id="SSF53271">
    <property type="entry name" value="PRTase-like"/>
    <property type="match status" value="2"/>
</dbReference>
<keyword evidence="11" id="KW-0418">Kinase</keyword>
<comment type="subcellular location">
    <subcellularLocation>
        <location evidence="1">Cytoplasm</location>
    </subcellularLocation>
</comment>
<evidence type="ECO:0000256" key="15">
    <source>
        <dbReference type="ARBA" id="ARBA00049535"/>
    </source>
</evidence>
<dbReference type="AlphaFoldDB" id="A0AAV5QIL3"/>
<evidence type="ECO:0000256" key="4">
    <source>
        <dbReference type="ARBA" id="ARBA00013247"/>
    </source>
</evidence>
<evidence type="ECO:0000313" key="19">
    <source>
        <dbReference type="Proteomes" id="UP001360560"/>
    </source>
</evidence>
<keyword evidence="8" id="KW-0479">Metal-binding</keyword>
<keyword evidence="5" id="KW-0963">Cytoplasm</keyword>
<evidence type="ECO:0000256" key="14">
    <source>
        <dbReference type="ARBA" id="ARBA00040334"/>
    </source>
</evidence>
<evidence type="ECO:0000256" key="5">
    <source>
        <dbReference type="ARBA" id="ARBA00022490"/>
    </source>
</evidence>
<dbReference type="GO" id="GO:0004749">
    <property type="term" value="F:ribose phosphate diphosphokinase activity"/>
    <property type="evidence" value="ECO:0007669"/>
    <property type="project" value="UniProtKB-EC"/>
</dbReference>
<comment type="similarity">
    <text evidence="3">Belongs to the ribose-phosphate pyrophosphokinase family.</text>
</comment>
<dbReference type="RefSeq" id="XP_064851613.1">
    <property type="nucleotide sequence ID" value="XM_064995541.1"/>
</dbReference>
<evidence type="ECO:0000256" key="2">
    <source>
        <dbReference type="ARBA" id="ARBA00004996"/>
    </source>
</evidence>
<dbReference type="PANTHER" id="PTHR10210">
    <property type="entry name" value="RIBOSE-PHOSPHATE DIPHOSPHOKINASE FAMILY MEMBER"/>
    <property type="match status" value="1"/>
</dbReference>
<dbReference type="GO" id="GO:0000287">
    <property type="term" value="F:magnesium ion binding"/>
    <property type="evidence" value="ECO:0007669"/>
    <property type="project" value="InterPro"/>
</dbReference>
<evidence type="ECO:0000256" key="3">
    <source>
        <dbReference type="ARBA" id="ARBA00006478"/>
    </source>
</evidence>
<accession>A0AAV5QIL3</accession>
<name>A0AAV5QIL3_9ASCO</name>
<evidence type="ECO:0000313" key="18">
    <source>
        <dbReference type="EMBL" id="GMM34613.1"/>
    </source>
</evidence>
<proteinExistence type="inferred from homology"/>
<dbReference type="NCBIfam" id="TIGR01251">
    <property type="entry name" value="ribP_PPkin"/>
    <property type="match status" value="1"/>
</dbReference>
<dbReference type="GO" id="GO:0006015">
    <property type="term" value="P:5-phosphoribose 1-diphosphate biosynthetic process"/>
    <property type="evidence" value="ECO:0007669"/>
    <property type="project" value="TreeGrafter"/>
</dbReference>
<evidence type="ECO:0000256" key="11">
    <source>
        <dbReference type="ARBA" id="ARBA00022777"/>
    </source>
</evidence>
<comment type="caution">
    <text evidence="18">The sequence shown here is derived from an EMBL/GenBank/DDBJ whole genome shotgun (WGS) entry which is preliminary data.</text>
</comment>
<comment type="catalytic activity">
    <reaction evidence="15">
        <text>D-ribose 5-phosphate + ATP = 5-phospho-alpha-D-ribose 1-diphosphate + AMP + H(+)</text>
        <dbReference type="Rhea" id="RHEA:15609"/>
        <dbReference type="ChEBI" id="CHEBI:15378"/>
        <dbReference type="ChEBI" id="CHEBI:30616"/>
        <dbReference type="ChEBI" id="CHEBI:58017"/>
        <dbReference type="ChEBI" id="CHEBI:78346"/>
        <dbReference type="ChEBI" id="CHEBI:456215"/>
        <dbReference type="EC" id="2.7.6.1"/>
    </reaction>
</comment>
<dbReference type="PANTHER" id="PTHR10210:SF57">
    <property type="entry name" value="RIBOSE-PHOSPHATE DIPHOSPHOKINASE"/>
    <property type="match status" value="1"/>
</dbReference>
<keyword evidence="13" id="KW-0460">Magnesium</keyword>
<keyword evidence="10" id="KW-0547">Nucleotide-binding</keyword>
<dbReference type="GO" id="GO:0002189">
    <property type="term" value="C:ribose phosphate diphosphokinase complex"/>
    <property type="evidence" value="ECO:0007669"/>
    <property type="project" value="TreeGrafter"/>
</dbReference>
<keyword evidence="9" id="KW-0545">Nucleotide biosynthesis</keyword>
<evidence type="ECO:0000256" key="10">
    <source>
        <dbReference type="ARBA" id="ARBA00022741"/>
    </source>
</evidence>
<sequence length="333" mass="37046">MDKLKIFVGNSHQELGSLICSHLNMAPSPCTLRKFSNGETSVQLNISVRNQDVYIIQSGDKSINDSIMELLILISACKGGSAARITVIIPEFPYAKHSKMTKSRSAITARMLADLITMAGADHVVSMDLKASQMQGFFDKPIDNLYAAPTLAHWIRFNIPNYETLAIVSKDSEGTKRVAELADKLKVNFAMVHTDQYFKDGVSTEEHQRKITTLVGNVKDKPIMILDDTIDKPDLIITAANFCKSKGQAKNVYVAATHGVFLDDCLEKLNDCEFIDKIIVTNTHAIPEEKMLRNPKLEVIDVSRIFAECIRRLHNGESISQLFNANNGIKYAL</sequence>
<evidence type="ECO:0000256" key="9">
    <source>
        <dbReference type="ARBA" id="ARBA00022727"/>
    </source>
</evidence>
<dbReference type="FunFam" id="3.40.50.2020:FF:000017">
    <property type="entry name" value="Ribose-phosphate pyrophosphokinase 1"/>
    <property type="match status" value="1"/>
</dbReference>
<evidence type="ECO:0000256" key="7">
    <source>
        <dbReference type="ARBA" id="ARBA00022679"/>
    </source>
</evidence>
<evidence type="ECO:0000256" key="6">
    <source>
        <dbReference type="ARBA" id="ARBA00022553"/>
    </source>
</evidence>
<dbReference type="GO" id="GO:0016301">
    <property type="term" value="F:kinase activity"/>
    <property type="evidence" value="ECO:0007669"/>
    <property type="project" value="UniProtKB-KW"/>
</dbReference>
<dbReference type="SMART" id="SM01400">
    <property type="entry name" value="Pribosyltran_N"/>
    <property type="match status" value="1"/>
</dbReference>
<dbReference type="GeneID" id="90072592"/>